<dbReference type="Proteomes" id="UP000188533">
    <property type="component" value="Unassembled WGS sequence"/>
</dbReference>
<comment type="caution">
    <text evidence="2">The sequence shown here is derived from an EMBL/GenBank/DDBJ whole genome shotgun (WGS) entry which is preliminary data.</text>
</comment>
<keyword evidence="1" id="KW-0812">Transmembrane</keyword>
<feature type="transmembrane region" description="Helical" evidence="1">
    <location>
        <begin position="60"/>
        <end position="80"/>
    </location>
</feature>
<dbReference type="EMBL" id="BDGU01000078">
    <property type="protein sequence ID" value="GAW01888.1"/>
    <property type="molecule type" value="Genomic_DNA"/>
</dbReference>
<dbReference type="OrthoDB" id="3356019at2759"/>
<name>A0A1Q3E3Q6_LENED</name>
<reference evidence="2 3" key="2">
    <citation type="submission" date="2017-02" db="EMBL/GenBank/DDBJ databases">
        <title>A genome survey and senescence transcriptome analysis in Lentinula edodes.</title>
        <authorList>
            <person name="Sakamoto Y."/>
            <person name="Nakade K."/>
            <person name="Sato S."/>
            <person name="Yoshida Y."/>
            <person name="Miyazaki K."/>
            <person name="Natsume S."/>
            <person name="Konno N."/>
        </authorList>
    </citation>
    <scope>NUCLEOTIDE SEQUENCE [LARGE SCALE GENOMIC DNA]</scope>
    <source>
        <strain evidence="2 3">NBRC 111202</strain>
    </source>
</reference>
<keyword evidence="3" id="KW-1185">Reference proteome</keyword>
<sequence length="124" mass="13999">MSSSSATRIRREEDVQKAYDIQVQAGLEGAARFTAVGVGLSIVAHYSWPAFRRQGRPFKALLLSLFCVAGVVFGAERALIAHEAQRRLEENNIRRVARFELTKQGIVPTETEIAKWREVNERQD</sequence>
<accession>A0A1Q3E3Q6</accession>
<organism evidence="2 3">
    <name type="scientific">Lentinula edodes</name>
    <name type="common">Shiitake mushroom</name>
    <name type="synonym">Lentinus edodes</name>
    <dbReference type="NCBI Taxonomy" id="5353"/>
    <lineage>
        <taxon>Eukaryota</taxon>
        <taxon>Fungi</taxon>
        <taxon>Dikarya</taxon>
        <taxon>Basidiomycota</taxon>
        <taxon>Agaricomycotina</taxon>
        <taxon>Agaricomycetes</taxon>
        <taxon>Agaricomycetidae</taxon>
        <taxon>Agaricales</taxon>
        <taxon>Marasmiineae</taxon>
        <taxon>Omphalotaceae</taxon>
        <taxon>Lentinula</taxon>
    </lineage>
</organism>
<reference evidence="2 3" key="1">
    <citation type="submission" date="2016-08" db="EMBL/GenBank/DDBJ databases">
        <authorList>
            <consortium name="Lentinula edodes genome sequencing consortium"/>
            <person name="Sakamoto Y."/>
            <person name="Nakade K."/>
            <person name="Sato S."/>
            <person name="Yoshida Y."/>
            <person name="Miyazaki K."/>
            <person name="Natsume S."/>
            <person name="Konno N."/>
        </authorList>
    </citation>
    <scope>NUCLEOTIDE SEQUENCE [LARGE SCALE GENOMIC DNA]</scope>
    <source>
        <strain evidence="2 3">NBRC 111202</strain>
    </source>
</reference>
<protein>
    <submittedName>
        <fullName evidence="2">Uncharacterized protein</fullName>
    </submittedName>
</protein>
<proteinExistence type="predicted"/>
<evidence type="ECO:0000313" key="3">
    <source>
        <dbReference type="Proteomes" id="UP000188533"/>
    </source>
</evidence>
<keyword evidence="1" id="KW-0472">Membrane</keyword>
<evidence type="ECO:0000313" key="2">
    <source>
        <dbReference type="EMBL" id="GAW01888.1"/>
    </source>
</evidence>
<evidence type="ECO:0000256" key="1">
    <source>
        <dbReference type="SAM" id="Phobius"/>
    </source>
</evidence>
<dbReference type="AlphaFoldDB" id="A0A1Q3E3Q6"/>
<keyword evidence="1" id="KW-1133">Transmembrane helix</keyword>
<gene>
    <name evidence="2" type="ORF">LENED_003510</name>
</gene>